<dbReference type="OrthoDB" id="7365268at2"/>
<dbReference type="Proteomes" id="UP000239480">
    <property type="component" value="Unassembled WGS sequence"/>
</dbReference>
<comment type="caution">
    <text evidence="2">The sequence shown here is derived from an EMBL/GenBank/DDBJ whole genome shotgun (WGS) entry which is preliminary data.</text>
</comment>
<accession>A0A2T0RRL5</accession>
<evidence type="ECO:0000259" key="1">
    <source>
        <dbReference type="PROSITE" id="PS51186"/>
    </source>
</evidence>
<keyword evidence="3" id="KW-1185">Reference proteome</keyword>
<gene>
    <name evidence="2" type="ORF">CLV78_104317</name>
</gene>
<name>A0A2T0RRL5_9RHOB</name>
<feature type="domain" description="N-acetyltransferase" evidence="1">
    <location>
        <begin position="138"/>
        <end position="283"/>
    </location>
</feature>
<dbReference type="SUPFAM" id="SSF55729">
    <property type="entry name" value="Acyl-CoA N-acyltransferases (Nat)"/>
    <property type="match status" value="1"/>
</dbReference>
<evidence type="ECO:0000313" key="2">
    <source>
        <dbReference type="EMBL" id="PRY23824.1"/>
    </source>
</evidence>
<dbReference type="EMBL" id="PVTD01000004">
    <property type="protein sequence ID" value="PRY23824.1"/>
    <property type="molecule type" value="Genomic_DNA"/>
</dbReference>
<dbReference type="InterPro" id="IPR000182">
    <property type="entry name" value="GNAT_dom"/>
</dbReference>
<dbReference type="RefSeq" id="WP_106205204.1">
    <property type="nucleotide sequence ID" value="NZ_PVTD01000004.1"/>
</dbReference>
<organism evidence="2 3">
    <name type="scientific">Aliiruegeria haliotis</name>
    <dbReference type="NCBI Taxonomy" id="1280846"/>
    <lineage>
        <taxon>Bacteria</taxon>
        <taxon>Pseudomonadati</taxon>
        <taxon>Pseudomonadota</taxon>
        <taxon>Alphaproteobacteria</taxon>
        <taxon>Rhodobacterales</taxon>
        <taxon>Roseobacteraceae</taxon>
        <taxon>Aliiruegeria</taxon>
    </lineage>
</organism>
<dbReference type="Gene3D" id="3.40.630.30">
    <property type="match status" value="1"/>
</dbReference>
<dbReference type="AlphaFoldDB" id="A0A2T0RRL5"/>
<dbReference type="PROSITE" id="PS51186">
    <property type="entry name" value="GNAT"/>
    <property type="match status" value="1"/>
</dbReference>
<reference evidence="2 3" key="1">
    <citation type="submission" date="2018-03" db="EMBL/GenBank/DDBJ databases">
        <title>Genomic Encyclopedia of Archaeal and Bacterial Type Strains, Phase II (KMG-II): from individual species to whole genera.</title>
        <authorList>
            <person name="Goeker M."/>
        </authorList>
    </citation>
    <scope>NUCLEOTIDE SEQUENCE [LARGE SCALE GENOMIC DNA]</scope>
    <source>
        <strain evidence="2 3">DSM 29328</strain>
    </source>
</reference>
<evidence type="ECO:0000313" key="3">
    <source>
        <dbReference type="Proteomes" id="UP000239480"/>
    </source>
</evidence>
<protein>
    <recommendedName>
        <fullName evidence="1">N-acetyltransferase domain-containing protein</fullName>
    </recommendedName>
</protein>
<dbReference type="GO" id="GO:0016747">
    <property type="term" value="F:acyltransferase activity, transferring groups other than amino-acyl groups"/>
    <property type="evidence" value="ECO:0007669"/>
    <property type="project" value="InterPro"/>
</dbReference>
<proteinExistence type="predicted"/>
<sequence length="286" mass="30897">MTFRPANTEDAPAIETFLRAHTETSMFLRNNLRAFGPCGGDAPHATRMWLQECDGGVSGVLGISTAGFVMMQLPAGAEGDRVRTLLGGEDVRGILGASDQAQPLRQMLGLGTAPAQLDDDEPLYALDLDRLRVPVGDTSLRPATTEDRALLIRWREEYLVETVHFTPEDAIETAPRDVDGMLARGALMLLEAPDGTPCAMTAFNAILPDMVQIGNVFTPDDMRGQGHARRVVALHLKKARSDGVERAILFASGPAASRAYEAIGFEHIGSFTMLIFEEAQHIKAAA</sequence>
<dbReference type="Pfam" id="PF00583">
    <property type="entry name" value="Acetyltransf_1"/>
    <property type="match status" value="1"/>
</dbReference>
<dbReference type="InterPro" id="IPR016181">
    <property type="entry name" value="Acyl_CoA_acyltransferase"/>
</dbReference>